<comment type="similarity">
    <text evidence="5">Belongs to the HAD-like hydrolase superfamily. Cof family.</text>
</comment>
<keyword evidence="2" id="KW-0479">Metal-binding</keyword>
<evidence type="ECO:0000313" key="6">
    <source>
        <dbReference type="EMBL" id="KPI88847.1"/>
    </source>
</evidence>
<dbReference type="PANTHER" id="PTHR47267">
    <property type="match status" value="1"/>
</dbReference>
<reference evidence="6 7" key="1">
    <citation type="journal article" date="2015" name="PLoS Pathog.">
        <title>Leptomonas seymouri: Adaptations to the Dixenous Life Cycle Analyzed by Genome Sequencing, Transcriptome Profiling and Co-infection with Leishmania donovani.</title>
        <authorList>
            <person name="Kraeva N."/>
            <person name="Butenko A."/>
            <person name="Hlavacova J."/>
            <person name="Kostygov A."/>
            <person name="Myskova J."/>
            <person name="Grybchuk D."/>
            <person name="Lestinova T."/>
            <person name="Votypka J."/>
            <person name="Volf P."/>
            <person name="Opperdoes F."/>
            <person name="Flegontov P."/>
            <person name="Lukes J."/>
            <person name="Yurchenko V."/>
        </authorList>
    </citation>
    <scope>NUCLEOTIDE SEQUENCE [LARGE SCALE GENOMIC DNA]</scope>
    <source>
        <strain evidence="6 7">ATCC 30220</strain>
    </source>
</reference>
<evidence type="ECO:0000256" key="4">
    <source>
        <dbReference type="ARBA" id="ARBA00022842"/>
    </source>
</evidence>
<dbReference type="EMBL" id="LJSK01000038">
    <property type="protein sequence ID" value="KPI88847.1"/>
    <property type="molecule type" value="Genomic_DNA"/>
</dbReference>
<sequence length="292" mass="32771">MSTPPYIAVVSDMDGTLLTPQHTVSKRTRDVVQLMQKQRNIPFIFATGRHHTDVLATARKNHLEGYVLTSNGARAHDSEGRLVMKQDMDPALARQLACFAVDMEEITTSIYQEDAWRMNRDTEDVKEYYEDNKDVFFPRMFDPETHESYEGVYKVYYTSDRDNTEKLNALEIKLKQAFGSRACVMYSVPRCMEVMAAGVNKASGLSLLLKNVIFSNDPRSGEELLKACIAFGDGENDAPMLMAAGHSCVMSNAQRRLLDIIPLGVDPHLEKIGSNAEDAVAQKLIEVFHLDA</sequence>
<evidence type="ECO:0000256" key="3">
    <source>
        <dbReference type="ARBA" id="ARBA00022801"/>
    </source>
</evidence>
<dbReference type="SUPFAM" id="SSF56784">
    <property type="entry name" value="HAD-like"/>
    <property type="match status" value="1"/>
</dbReference>
<dbReference type="NCBIfam" id="TIGR01484">
    <property type="entry name" value="HAD-SF-IIB"/>
    <property type="match status" value="1"/>
</dbReference>
<keyword evidence="3 6" id="KW-0378">Hydrolase</keyword>
<dbReference type="SFLD" id="SFLDG01140">
    <property type="entry name" value="C2.B:_Phosphomannomutase_and_P"/>
    <property type="match status" value="1"/>
</dbReference>
<name>A0A0N0P7W9_LEPSE</name>
<dbReference type="PANTHER" id="PTHR47267:SF4">
    <property type="entry name" value="PYRIDOXAL PHOSPHATE PHOSPHATASE YIGL"/>
    <property type="match status" value="1"/>
</dbReference>
<dbReference type="GO" id="GO:0016787">
    <property type="term" value="F:hydrolase activity"/>
    <property type="evidence" value="ECO:0007669"/>
    <property type="project" value="UniProtKB-KW"/>
</dbReference>
<dbReference type="InterPro" id="IPR023214">
    <property type="entry name" value="HAD_sf"/>
</dbReference>
<dbReference type="AlphaFoldDB" id="A0A0N0P7W9"/>
<dbReference type="SFLD" id="SFLDS00003">
    <property type="entry name" value="Haloacid_Dehalogenase"/>
    <property type="match status" value="1"/>
</dbReference>
<accession>A0A0N0P7W9</accession>
<comment type="cofactor">
    <cofactor evidence="1">
        <name>Mg(2+)</name>
        <dbReference type="ChEBI" id="CHEBI:18420"/>
    </cofactor>
</comment>
<dbReference type="OMA" id="VYKVYYT"/>
<dbReference type="OrthoDB" id="27226at2759"/>
<protein>
    <submittedName>
        <fullName evidence="6">Putative haloacid dehalogenase-like hydrolase</fullName>
    </submittedName>
</protein>
<dbReference type="Proteomes" id="UP000038009">
    <property type="component" value="Unassembled WGS sequence"/>
</dbReference>
<organism evidence="6 7">
    <name type="scientific">Leptomonas seymouri</name>
    <dbReference type="NCBI Taxonomy" id="5684"/>
    <lineage>
        <taxon>Eukaryota</taxon>
        <taxon>Discoba</taxon>
        <taxon>Euglenozoa</taxon>
        <taxon>Kinetoplastea</taxon>
        <taxon>Metakinetoplastina</taxon>
        <taxon>Trypanosomatida</taxon>
        <taxon>Trypanosomatidae</taxon>
        <taxon>Leishmaniinae</taxon>
        <taxon>Leptomonas</taxon>
    </lineage>
</organism>
<comment type="caution">
    <text evidence="6">The sequence shown here is derived from an EMBL/GenBank/DDBJ whole genome shotgun (WGS) entry which is preliminary data.</text>
</comment>
<dbReference type="InterPro" id="IPR036412">
    <property type="entry name" value="HAD-like_sf"/>
</dbReference>
<evidence type="ECO:0000256" key="1">
    <source>
        <dbReference type="ARBA" id="ARBA00001946"/>
    </source>
</evidence>
<evidence type="ECO:0000256" key="5">
    <source>
        <dbReference type="ARBA" id="ARBA00034778"/>
    </source>
</evidence>
<dbReference type="GO" id="GO:0046872">
    <property type="term" value="F:metal ion binding"/>
    <property type="evidence" value="ECO:0007669"/>
    <property type="project" value="UniProtKB-KW"/>
</dbReference>
<proteinExistence type="inferred from homology"/>
<dbReference type="InterPro" id="IPR006379">
    <property type="entry name" value="HAD-SF_hydro_IIB"/>
</dbReference>
<dbReference type="VEuPathDB" id="TriTrypDB:Lsey_0038_0180"/>
<keyword evidence="7" id="KW-1185">Reference proteome</keyword>
<dbReference type="PROSITE" id="PS01228">
    <property type="entry name" value="COF_1"/>
    <property type="match status" value="1"/>
</dbReference>
<dbReference type="Gene3D" id="3.30.1240.10">
    <property type="match status" value="1"/>
</dbReference>
<keyword evidence="4" id="KW-0460">Magnesium</keyword>
<gene>
    <name evidence="6" type="ORF">ABL78_2041</name>
</gene>
<evidence type="ECO:0000313" key="7">
    <source>
        <dbReference type="Proteomes" id="UP000038009"/>
    </source>
</evidence>
<dbReference type="InterPro" id="IPR000150">
    <property type="entry name" value="Cof"/>
</dbReference>
<dbReference type="NCBIfam" id="TIGR00099">
    <property type="entry name" value="Cof-subfamily"/>
    <property type="match status" value="1"/>
</dbReference>
<dbReference type="Pfam" id="PF08282">
    <property type="entry name" value="Hydrolase_3"/>
    <property type="match status" value="1"/>
</dbReference>
<dbReference type="PROSITE" id="PS01229">
    <property type="entry name" value="COF_2"/>
    <property type="match status" value="1"/>
</dbReference>
<evidence type="ECO:0000256" key="2">
    <source>
        <dbReference type="ARBA" id="ARBA00022723"/>
    </source>
</evidence>
<dbReference type="Gene3D" id="3.40.50.1000">
    <property type="entry name" value="HAD superfamily/HAD-like"/>
    <property type="match status" value="1"/>
</dbReference>